<evidence type="ECO:0000313" key="1">
    <source>
        <dbReference type="EMBL" id="AFS51957.1"/>
    </source>
</evidence>
<protein>
    <submittedName>
        <fullName evidence="1">DekiORF79</fullName>
    </submittedName>
</protein>
<dbReference type="Pfam" id="PF06648">
    <property type="entry name" value="AcMNPV_Ac75"/>
    <property type="match status" value="1"/>
</dbReference>
<name>V9LSU5_9ABAC</name>
<reference evidence="1" key="1">
    <citation type="submission" date="2012-06" db="EMBL/GenBank/DDBJ databases">
        <title>Genomic sequencing and analysis of the Dendrolimus kikuchii nucleopolyhedrovirus.</title>
        <authorList>
            <person name="Yang M.M."/>
        </authorList>
    </citation>
    <scope>NUCLEOTIDE SEQUENCE</scope>
    <source>
        <strain evidence="1">YN</strain>
    </source>
</reference>
<dbReference type="InterPro" id="IPR010594">
    <property type="entry name" value="AcMNPV_Ac75"/>
</dbReference>
<accession>V9LSU5</accession>
<organism evidence="1">
    <name type="scientific">Dendrolimus kikuchii nucleopolyhedrovirus</name>
    <dbReference type="NCBI Taxonomy" id="1219875"/>
    <lineage>
        <taxon>Viruses</taxon>
        <taxon>Viruses incertae sedis</taxon>
        <taxon>Naldaviricetes</taxon>
        <taxon>Lefavirales</taxon>
        <taxon>Baculoviridae</taxon>
        <taxon>Alphabaculovirus</taxon>
    </lineage>
</organism>
<dbReference type="EMBL" id="JX193905">
    <property type="protein sequence ID" value="AFS51957.1"/>
    <property type="molecule type" value="Genomic_DNA"/>
</dbReference>
<proteinExistence type="predicted"/>
<sequence length="134" mass="15741">MSNIMKTFFAELVKSTTFTAKVSVVKTTLHEWLRDHVYQDDAFRFKLQEVLYMFITHQISNEQIYMLVEKMDMANKLKPLQVDYLINAFSNSCSARQIVQNFVRGETLADDELGFIASFLVREIDEAYKLPQHY</sequence>